<evidence type="ECO:0000313" key="2">
    <source>
        <dbReference type="Proteomes" id="UP000241074"/>
    </source>
</evidence>
<organism evidence="1 2">
    <name type="scientific">Ahniella affigens</name>
    <dbReference type="NCBI Taxonomy" id="2021234"/>
    <lineage>
        <taxon>Bacteria</taxon>
        <taxon>Pseudomonadati</taxon>
        <taxon>Pseudomonadota</taxon>
        <taxon>Gammaproteobacteria</taxon>
        <taxon>Lysobacterales</taxon>
        <taxon>Rhodanobacteraceae</taxon>
        <taxon>Ahniella</taxon>
    </lineage>
</organism>
<dbReference type="KEGG" id="xba:C7S18_10050"/>
<dbReference type="Proteomes" id="UP000241074">
    <property type="component" value="Chromosome"/>
</dbReference>
<protein>
    <recommendedName>
        <fullName evidence="3">DUF11 domain-containing protein</fullName>
    </recommendedName>
</protein>
<evidence type="ECO:0008006" key="3">
    <source>
        <dbReference type="Google" id="ProtNLM"/>
    </source>
</evidence>
<accession>A0A2P1PRN8</accession>
<reference evidence="1 2" key="1">
    <citation type="submission" date="2018-03" db="EMBL/GenBank/DDBJ databases">
        <title>Ahniella affigens gen. nov., sp. nov., a gammaproteobacterium isolated from sandy soil near a stream.</title>
        <authorList>
            <person name="Ko Y."/>
            <person name="Kim J.-H."/>
        </authorList>
    </citation>
    <scope>NUCLEOTIDE SEQUENCE [LARGE SCALE GENOMIC DNA]</scope>
    <source>
        <strain evidence="1 2">D13</strain>
    </source>
</reference>
<name>A0A2P1PRN8_9GAMM</name>
<gene>
    <name evidence="1" type="ORF">C7S18_10050</name>
</gene>
<evidence type="ECO:0000313" key="1">
    <source>
        <dbReference type="EMBL" id="AVP97516.1"/>
    </source>
</evidence>
<dbReference type="EMBL" id="CP027860">
    <property type="protein sequence ID" value="AVP97516.1"/>
    <property type="molecule type" value="Genomic_DNA"/>
</dbReference>
<sequence>MLLAASSSTWAVPTINLSSPQTSATAGGSAVGVVLDLTNPDGVAGSNVVATIAIPQKYVSVNNNLSITGSSAGSFHCLTPQNGSTGTFVCRASNFPAGGAVSVSFVLQSPARNSAGTQTFNGRLVSSGAQFTDTLSLPVTVSATLTPTATAPSTARVGSNFVYQLATNSGGFSALINASVSLTLPAGVEFVSVFGTGNWANACRYLPATAAINCNASILEQNSNSAIHLSLKTNSSFVPGTLTLTSNLTVGSGTLTSPTASAAILIAP</sequence>
<proteinExistence type="predicted"/>
<reference evidence="1 2" key="2">
    <citation type="submission" date="2018-03" db="EMBL/GenBank/DDBJ databases">
        <authorList>
            <person name="Keele B.F."/>
        </authorList>
    </citation>
    <scope>NUCLEOTIDE SEQUENCE [LARGE SCALE GENOMIC DNA]</scope>
    <source>
        <strain evidence="1 2">D13</strain>
    </source>
</reference>
<keyword evidence="2" id="KW-1185">Reference proteome</keyword>
<dbReference type="AlphaFoldDB" id="A0A2P1PRN8"/>